<dbReference type="PANTHER" id="PTHR40029">
    <property type="match status" value="1"/>
</dbReference>
<dbReference type="AlphaFoldDB" id="A0A953I2E3"/>
<evidence type="ECO:0000313" key="10">
    <source>
        <dbReference type="Proteomes" id="UP000732377"/>
    </source>
</evidence>
<dbReference type="Pfam" id="PF01884">
    <property type="entry name" value="PcrB"/>
    <property type="match status" value="1"/>
</dbReference>
<dbReference type="InterPro" id="IPR038597">
    <property type="entry name" value="GGGP/HepGP_synthase_sf"/>
</dbReference>
<dbReference type="NCBIfam" id="TIGR01768">
    <property type="entry name" value="GGGP-family"/>
    <property type="match status" value="1"/>
</dbReference>
<accession>A0A953I2E3</accession>
<name>A0A953I2E3_SYMTR</name>
<dbReference type="GO" id="GO:0046474">
    <property type="term" value="P:glycerophospholipid biosynthetic process"/>
    <property type="evidence" value="ECO:0007669"/>
    <property type="project" value="UniProtKB-ARBA"/>
</dbReference>
<evidence type="ECO:0000313" key="9">
    <source>
        <dbReference type="EMBL" id="MBY6276300.1"/>
    </source>
</evidence>
<evidence type="ECO:0000256" key="8">
    <source>
        <dbReference type="ARBA" id="ARBA00048318"/>
    </source>
</evidence>
<proteinExistence type="predicted"/>
<organism evidence="9 10">
    <name type="scientific">Symbiobacterium thermophilum</name>
    <dbReference type="NCBI Taxonomy" id="2734"/>
    <lineage>
        <taxon>Bacteria</taxon>
        <taxon>Bacillati</taxon>
        <taxon>Bacillota</taxon>
        <taxon>Clostridia</taxon>
        <taxon>Eubacteriales</taxon>
        <taxon>Symbiobacteriaceae</taxon>
        <taxon>Symbiobacterium</taxon>
    </lineage>
</organism>
<keyword evidence="7" id="KW-1208">Phospholipid metabolism</keyword>
<keyword evidence="2" id="KW-0808">Transferase</keyword>
<dbReference type="RefSeq" id="WP_273379310.1">
    <property type="nucleotide sequence ID" value="NZ_PIUK01000071.1"/>
</dbReference>
<keyword evidence="6" id="KW-0594">Phospholipid biosynthesis</keyword>
<dbReference type="NCBIfam" id="NF003199">
    <property type="entry name" value="PRK04169.1-3"/>
    <property type="match status" value="1"/>
</dbReference>
<evidence type="ECO:0000256" key="2">
    <source>
        <dbReference type="ARBA" id="ARBA00022679"/>
    </source>
</evidence>
<keyword evidence="1" id="KW-0444">Lipid biosynthesis</keyword>
<reference evidence="9" key="1">
    <citation type="submission" date="2017-11" db="EMBL/GenBank/DDBJ databases">
        <title>Three new genomes from thermophilic consortium.</title>
        <authorList>
            <person name="Quaggio R."/>
            <person name="Amgarten D."/>
            <person name="Setubal J.C."/>
        </authorList>
    </citation>
    <scope>NUCLEOTIDE SEQUENCE</scope>
    <source>
        <strain evidence="9">ZCTH01-B2</strain>
    </source>
</reference>
<keyword evidence="5" id="KW-0443">Lipid metabolism</keyword>
<evidence type="ECO:0000256" key="3">
    <source>
        <dbReference type="ARBA" id="ARBA00022723"/>
    </source>
</evidence>
<keyword evidence="3" id="KW-0479">Metal-binding</keyword>
<evidence type="ECO:0000256" key="6">
    <source>
        <dbReference type="ARBA" id="ARBA00023209"/>
    </source>
</evidence>
<comment type="caution">
    <text evidence="9">The sequence shown here is derived from an EMBL/GenBank/DDBJ whole genome shotgun (WGS) entry which is preliminary data.</text>
</comment>
<dbReference type="GO" id="GO:0046872">
    <property type="term" value="F:metal ion binding"/>
    <property type="evidence" value="ECO:0007669"/>
    <property type="project" value="UniProtKB-KW"/>
</dbReference>
<evidence type="ECO:0000256" key="5">
    <source>
        <dbReference type="ARBA" id="ARBA00023098"/>
    </source>
</evidence>
<dbReference type="Gene3D" id="3.20.20.390">
    <property type="entry name" value="FMN-linked oxidoreductases"/>
    <property type="match status" value="1"/>
</dbReference>
<gene>
    <name evidence="9" type="ORF">CWE10_08765</name>
</gene>
<evidence type="ECO:0000256" key="7">
    <source>
        <dbReference type="ARBA" id="ARBA00023264"/>
    </source>
</evidence>
<comment type="catalytic activity">
    <reaction evidence="8">
        <text>sn-glycerol 1-phosphate + all-trans-heptaprenyl diphosphate = 3-heptaprenyl-sn-glycero-1-phosphate + diphosphate</text>
        <dbReference type="Rhea" id="RHEA:33495"/>
        <dbReference type="ChEBI" id="CHEBI:33019"/>
        <dbReference type="ChEBI" id="CHEBI:57685"/>
        <dbReference type="ChEBI" id="CHEBI:58206"/>
        <dbReference type="ChEBI" id="CHEBI:64781"/>
        <dbReference type="EC" id="2.5.1.n9"/>
    </reaction>
</comment>
<dbReference type="EMBL" id="PIUK01000071">
    <property type="protein sequence ID" value="MBY6276300.1"/>
    <property type="molecule type" value="Genomic_DNA"/>
</dbReference>
<protein>
    <submittedName>
        <fullName evidence="9">Heptaprenylglyceryl phosphate synthase</fullName>
    </submittedName>
</protein>
<dbReference type="GO" id="GO:0120536">
    <property type="term" value="F:heptaprenylglyceryl phosphate synthase activity"/>
    <property type="evidence" value="ECO:0007669"/>
    <property type="project" value="UniProtKB-ARBA"/>
</dbReference>
<evidence type="ECO:0000256" key="1">
    <source>
        <dbReference type="ARBA" id="ARBA00022516"/>
    </source>
</evidence>
<keyword evidence="4" id="KW-0460">Magnesium</keyword>
<sequence>MSTSPVTWPPAPDWRAWRHVTKLDPERPLTPAALEAVYASGTDAIVLGGSTGMTQQAVLDLLSRLADAPVPVALEVSTLESAVPGPALFLIPLVLNASDSRWLGGAQAEALARLLPVVGEYIPWELLLPEAYLVLNPDCTAARLTGARTELAPEDAAGWAALAGQVLRLPVIYVEYSGAFGDMALLQAVRENAGPAHVVYGGGIRSGREAGLAARHAHTIVVGNLVYEAPERLRETVEAAHGN</sequence>
<dbReference type="SUPFAM" id="SSF51395">
    <property type="entry name" value="FMN-linked oxidoreductases"/>
    <property type="match status" value="1"/>
</dbReference>
<dbReference type="Proteomes" id="UP000732377">
    <property type="component" value="Unassembled WGS sequence"/>
</dbReference>
<dbReference type="PANTHER" id="PTHR40029:SF2">
    <property type="entry name" value="HEPTAPRENYLGLYCERYL PHOSPHATE SYNTHASE"/>
    <property type="match status" value="1"/>
</dbReference>
<dbReference type="CDD" id="cd02812">
    <property type="entry name" value="PcrB_like"/>
    <property type="match status" value="1"/>
</dbReference>
<evidence type="ECO:0000256" key="4">
    <source>
        <dbReference type="ARBA" id="ARBA00022842"/>
    </source>
</evidence>
<dbReference type="InterPro" id="IPR008205">
    <property type="entry name" value="GGGP_HepGP_synthase"/>
</dbReference>
<dbReference type="InterPro" id="IPR039074">
    <property type="entry name" value="GGGP/HepGP_synthase_I"/>
</dbReference>